<accession>A0A849A2A1</accession>
<organism evidence="7 8">
    <name type="scientific">Nakamurella aerolata</name>
    <dbReference type="NCBI Taxonomy" id="1656892"/>
    <lineage>
        <taxon>Bacteria</taxon>
        <taxon>Bacillati</taxon>
        <taxon>Actinomycetota</taxon>
        <taxon>Actinomycetes</taxon>
        <taxon>Nakamurellales</taxon>
        <taxon>Nakamurellaceae</taxon>
        <taxon>Nakamurella</taxon>
    </lineage>
</organism>
<protein>
    <recommendedName>
        <fullName evidence="6">Glycosyl hydrolases family 39 N-terminal catalytic domain-containing protein</fullName>
    </recommendedName>
</protein>
<feature type="compositionally biased region" description="Low complexity" evidence="4">
    <location>
        <begin position="84"/>
        <end position="93"/>
    </location>
</feature>
<dbReference type="InterPro" id="IPR017853">
    <property type="entry name" value="GH"/>
</dbReference>
<dbReference type="PANTHER" id="PTHR12631:SF10">
    <property type="entry name" value="BETA-XYLOSIDASE-LIKE PROTEIN-RELATED"/>
    <property type="match status" value="1"/>
</dbReference>
<feature type="region of interest" description="Disordered" evidence="4">
    <location>
        <begin position="80"/>
        <end position="132"/>
    </location>
</feature>
<evidence type="ECO:0000256" key="3">
    <source>
        <dbReference type="ARBA" id="ARBA00023295"/>
    </source>
</evidence>
<feature type="compositionally biased region" description="Polar residues" evidence="4">
    <location>
        <begin position="1"/>
        <end position="13"/>
    </location>
</feature>
<evidence type="ECO:0000313" key="7">
    <source>
        <dbReference type="EMBL" id="NNG35174.1"/>
    </source>
</evidence>
<comment type="caution">
    <text evidence="7">The sequence shown here is derived from an EMBL/GenBank/DDBJ whole genome shotgun (WGS) entry which is preliminary data.</text>
</comment>
<feature type="region of interest" description="Disordered" evidence="4">
    <location>
        <begin position="1"/>
        <end position="32"/>
    </location>
</feature>
<dbReference type="Pfam" id="PF01229">
    <property type="entry name" value="Glyco_hydro_39"/>
    <property type="match status" value="1"/>
</dbReference>
<gene>
    <name evidence="7" type="ORF">HKD39_05500</name>
</gene>
<evidence type="ECO:0000256" key="1">
    <source>
        <dbReference type="ARBA" id="ARBA00008875"/>
    </source>
</evidence>
<dbReference type="AlphaFoldDB" id="A0A849A2A1"/>
<feature type="domain" description="Glycosyl hydrolases family 39 N-terminal catalytic" evidence="6">
    <location>
        <begin position="235"/>
        <end position="443"/>
    </location>
</feature>
<dbReference type="EMBL" id="JABEND010000002">
    <property type="protein sequence ID" value="NNG35174.1"/>
    <property type="molecule type" value="Genomic_DNA"/>
</dbReference>
<evidence type="ECO:0000256" key="2">
    <source>
        <dbReference type="ARBA" id="ARBA00022801"/>
    </source>
</evidence>
<dbReference type="Proteomes" id="UP000562984">
    <property type="component" value="Unassembled WGS sequence"/>
</dbReference>
<evidence type="ECO:0000313" key="8">
    <source>
        <dbReference type="Proteomes" id="UP000562984"/>
    </source>
</evidence>
<evidence type="ECO:0000256" key="5">
    <source>
        <dbReference type="SAM" id="Phobius"/>
    </source>
</evidence>
<dbReference type="InterPro" id="IPR049166">
    <property type="entry name" value="GH39_cat"/>
</dbReference>
<keyword evidence="8" id="KW-1185">Reference proteome</keyword>
<reference evidence="7 8" key="1">
    <citation type="submission" date="2020-05" db="EMBL/GenBank/DDBJ databases">
        <title>Nakamurella sp. DB0629 isolated from air conditioner.</title>
        <authorList>
            <person name="Kim D.H."/>
            <person name="Kim D.-U."/>
        </authorList>
    </citation>
    <scope>NUCLEOTIDE SEQUENCE [LARGE SCALE GENOMIC DNA]</scope>
    <source>
        <strain evidence="7 8">DB0629</strain>
    </source>
</reference>
<dbReference type="InterPro" id="IPR051923">
    <property type="entry name" value="Glycosyl_Hydrolase_39"/>
</dbReference>
<keyword evidence="5" id="KW-0472">Membrane</keyword>
<dbReference type="Gene3D" id="3.20.20.80">
    <property type="entry name" value="Glycosidases"/>
    <property type="match status" value="1"/>
</dbReference>
<feature type="transmembrane region" description="Helical" evidence="5">
    <location>
        <begin position="37"/>
        <end position="58"/>
    </location>
</feature>
<dbReference type="SUPFAM" id="SSF51445">
    <property type="entry name" value="(Trans)glycosidases"/>
    <property type="match status" value="1"/>
</dbReference>
<feature type="compositionally biased region" description="Low complexity" evidence="4">
    <location>
        <begin position="100"/>
        <end position="109"/>
    </location>
</feature>
<name>A0A849A2A1_9ACTN</name>
<dbReference type="PANTHER" id="PTHR12631">
    <property type="entry name" value="ALPHA-L-IDURONIDASE"/>
    <property type="match status" value="1"/>
</dbReference>
<evidence type="ECO:0000259" key="6">
    <source>
        <dbReference type="Pfam" id="PF01229"/>
    </source>
</evidence>
<keyword evidence="5" id="KW-1133">Transmembrane helix</keyword>
<proteinExistence type="inferred from homology"/>
<keyword evidence="2" id="KW-0378">Hydrolase</keyword>
<keyword evidence="3" id="KW-0326">Glycosidase</keyword>
<keyword evidence="5" id="KW-0812">Transmembrane</keyword>
<evidence type="ECO:0000256" key="4">
    <source>
        <dbReference type="SAM" id="MobiDB-lite"/>
    </source>
</evidence>
<feature type="compositionally biased region" description="Polar residues" evidence="4">
    <location>
        <begin position="115"/>
        <end position="129"/>
    </location>
</feature>
<dbReference type="GO" id="GO:0004553">
    <property type="term" value="F:hydrolase activity, hydrolyzing O-glycosyl compounds"/>
    <property type="evidence" value="ECO:0007669"/>
    <property type="project" value="TreeGrafter"/>
</dbReference>
<sequence length="452" mass="48395">MIQPKRTQNSTTDNTDHGGPTRGSAARWRRRRTSGRVAGLSLAGTVVTLVVTALVAAACSSGNGAAPATAPESHRAIGALQNGPAIPGQQNAPAAPPAQTPAQTAASTTLGEPTWTGQQPASPPSSLSELNMAPGQGLHVGLTMFAAWRDWERLAPLANAAASTGVKWIRVDIGWCSLEERGPGIVSGWYQQRLDTIVDTLRGKGFNILMTVGCTPTWDGQRTYHNFPNTPAQFQRAMGYLANRYAGRVQAWEIWNEPDCTEPMCTKVTADSYLPVLRAGFAGVRAGDPDALVVSGGISGNDVGWVLRLYELGGNAYFDVLATHPYIDPTTGAPELPAAQNIYRINQVAAVRQVMEQNGDAGKPIWFTEYGWSTPTGGDRPGVSETVQADYLRRSVAVMQQYSYVTAAFWFCLRDRDDSTPYENSFGLLRVDGSQKPAFSAFAGALSQFGVA</sequence>
<dbReference type="RefSeq" id="WP_171198786.1">
    <property type="nucleotide sequence ID" value="NZ_JABEND010000002.1"/>
</dbReference>
<comment type="similarity">
    <text evidence="1">Belongs to the glycosyl hydrolase 39 family.</text>
</comment>